<dbReference type="KEGG" id="vg:14011169"/>
<feature type="region of interest" description="Disordered" evidence="1">
    <location>
        <begin position="1"/>
        <end position="29"/>
    </location>
</feature>
<dbReference type="KEGG" id="vg:14011302"/>
<name>K7PBZ0_9VIRU</name>
<reference evidence="3 4" key="1">
    <citation type="journal article" date="2013" name="J. Virol.">
        <title>Comparative genomics of carp herpesviruses.</title>
        <authorList>
            <person name="Davison A.J."/>
            <person name="Kurobe T."/>
            <person name="Gatherer D."/>
            <person name="Cunningham C."/>
            <person name="Korf I."/>
            <person name="Fukuda H."/>
            <person name="Hedrick R.P."/>
            <person name="Waltzek T.B."/>
        </authorList>
    </citation>
    <scope>NUCLEOTIDE SEQUENCE [LARGE SCALE GENOMIC DNA]</scope>
    <source>
        <strain evidence="3">NG-J1</strain>
    </source>
</reference>
<evidence type="ECO:0000313" key="4">
    <source>
        <dbReference type="Proteomes" id="UP000118426"/>
    </source>
</evidence>
<evidence type="ECO:0000256" key="1">
    <source>
        <dbReference type="SAM" id="MobiDB-lite"/>
    </source>
</evidence>
<dbReference type="Proteomes" id="UP000118426">
    <property type="component" value="Segment"/>
</dbReference>
<dbReference type="GeneID" id="14011169"/>
<dbReference type="RefSeq" id="YP_007003817.1">
    <property type="nucleotide sequence ID" value="NC_019491.1"/>
</dbReference>
<dbReference type="GeneID" id="14011302"/>
<dbReference type="EMBL" id="JQ815363">
    <property type="protein sequence ID" value="AFJ20448.1"/>
    <property type="molecule type" value="Genomic_DNA"/>
</dbReference>
<dbReference type="EMBL" id="JQ815363">
    <property type="protein sequence ID" value="AFJ20315.1"/>
    <property type="molecule type" value="Genomic_DNA"/>
</dbReference>
<evidence type="ECO:0000313" key="2">
    <source>
        <dbReference type="EMBL" id="AFJ20315.1"/>
    </source>
</evidence>
<proteinExistence type="predicted"/>
<sequence>MASASCTPKGQKRSSDEAAPSPAGKKQKVPELGFTLKPYNEEIDMSCTGCTLAFTYDHQAMFSELTKPEMAPEKESHMRLFSMGRALYRLAQQLITKDNLSRSDELLEQLRLELLNPETRMEDALIDLGSALDPELENTPVPESTDDNKAQLRRYTMLRSVALACMRVAVITETATEKGDPRKLDGTVGGCPSAGQVALWLGRPVVGGKWFSFDSWVDIWYRRISKDSFLSFSSIYCQGRTEDSTSPTSVSVHRPDSTEWTSIHESPLIKDQWRRGKDLVDYAFMAMLRLDKPHVRNEVNTLKLGDLEGALRKAKLMHIGDGVSGSGSQRPRWTDVELEKKPKLQPNQRPLISDVHYPLAAIHQSINGVSELSELGHGLMTAAHMNVRVHLLADRPLTFQQLSSKLYDHYRTVVPRDEDSTYQFDITKIPKDRMFEMTLTEANHGLTAHVVSVDVLQAEM</sequence>
<keyword evidence="4" id="KW-1185">Reference proteome</keyword>
<accession>K7PBZ0</accession>
<evidence type="ECO:0000313" key="3">
    <source>
        <dbReference type="EMBL" id="AFJ20448.1"/>
    </source>
</evidence>
<dbReference type="OrthoDB" id="33395at10239"/>
<organism evidence="3 4">
    <name type="scientific">Cyprinid herpesvirus 1</name>
    <dbReference type="NCBI Taxonomy" id="317858"/>
    <lineage>
        <taxon>Viruses</taxon>
        <taxon>Duplodnaviria</taxon>
        <taxon>Heunggongvirae</taxon>
        <taxon>Peploviricota</taxon>
        <taxon>Herviviricetes</taxon>
        <taxon>Herpesvirales</taxon>
        <taxon>Alloherpesviridae</taxon>
        <taxon>Cyvirus</taxon>
        <taxon>Cyvirus cyprinidallo1</taxon>
    </lineage>
</organism>
<gene>
    <name evidence="2" type="ORF">CyHV1_ORF2_1</name>
    <name evidence="3" type="ORF">CyHV1_ORF2_2</name>
</gene>
<protein>
    <submittedName>
        <fullName evidence="3">Protein ORF2</fullName>
    </submittedName>
</protein>
<dbReference type="RefSeq" id="YP_007003680.1">
    <property type="nucleotide sequence ID" value="NC_019491.1"/>
</dbReference>